<accession>A0ABT5AEH7</accession>
<dbReference type="InterPro" id="IPR000073">
    <property type="entry name" value="AB_hydrolase_1"/>
</dbReference>
<comment type="caution">
    <text evidence="2">The sequence shown here is derived from an EMBL/GenBank/DDBJ whole genome shotgun (WGS) entry which is preliminary data.</text>
</comment>
<proteinExistence type="predicted"/>
<dbReference type="GO" id="GO:0016787">
    <property type="term" value="F:hydrolase activity"/>
    <property type="evidence" value="ECO:0007669"/>
    <property type="project" value="UniProtKB-KW"/>
</dbReference>
<name>A0ABT5AEH7_9CYAN</name>
<reference evidence="2 3" key="1">
    <citation type="submission" date="2023-01" db="EMBL/GenBank/DDBJ databases">
        <title>Genomes from the Australian National Cyanobacteria Reference Collection.</title>
        <authorList>
            <person name="Willis A."/>
            <person name="Lee E.M.F."/>
        </authorList>
    </citation>
    <scope>NUCLEOTIDE SEQUENCE [LARGE SCALE GENOMIC DNA]</scope>
    <source>
        <strain evidence="2 3">CS-1226</strain>
    </source>
</reference>
<dbReference type="Proteomes" id="UP001211249">
    <property type="component" value="Unassembled WGS sequence"/>
</dbReference>
<evidence type="ECO:0000313" key="2">
    <source>
        <dbReference type="EMBL" id="MDB9534891.1"/>
    </source>
</evidence>
<dbReference type="RefSeq" id="WP_271794922.1">
    <property type="nucleotide sequence ID" value="NZ_JAQMUC010000020.1"/>
</dbReference>
<dbReference type="Gene3D" id="3.40.50.1820">
    <property type="entry name" value="alpha/beta hydrolase"/>
    <property type="match status" value="1"/>
</dbReference>
<dbReference type="EMBL" id="JAQMUC010000020">
    <property type="protein sequence ID" value="MDB9534891.1"/>
    <property type="molecule type" value="Genomic_DNA"/>
</dbReference>
<dbReference type="PANTHER" id="PTHR46438:SF2">
    <property type="entry name" value="ALPHA_BETA-HYDROLASES SUPERFAMILY PROTEIN"/>
    <property type="match status" value="1"/>
</dbReference>
<dbReference type="Pfam" id="PF12697">
    <property type="entry name" value="Abhydrolase_6"/>
    <property type="match status" value="1"/>
</dbReference>
<protein>
    <submittedName>
        <fullName evidence="2">Alpha/beta hydrolase</fullName>
    </submittedName>
</protein>
<dbReference type="InterPro" id="IPR029058">
    <property type="entry name" value="AB_hydrolase_fold"/>
</dbReference>
<evidence type="ECO:0000259" key="1">
    <source>
        <dbReference type="Pfam" id="PF12697"/>
    </source>
</evidence>
<keyword evidence="3" id="KW-1185">Reference proteome</keyword>
<organism evidence="2 3">
    <name type="scientific">Dolichospermum planctonicum CS-1226</name>
    <dbReference type="NCBI Taxonomy" id="3021751"/>
    <lineage>
        <taxon>Bacteria</taxon>
        <taxon>Bacillati</taxon>
        <taxon>Cyanobacteriota</taxon>
        <taxon>Cyanophyceae</taxon>
        <taxon>Nostocales</taxon>
        <taxon>Aphanizomenonaceae</taxon>
        <taxon>Dolichospermum</taxon>
        <taxon>Dolichospermum planctonicum</taxon>
    </lineage>
</organism>
<dbReference type="PANTHER" id="PTHR46438">
    <property type="entry name" value="ALPHA/BETA-HYDROLASES SUPERFAMILY PROTEIN"/>
    <property type="match status" value="1"/>
</dbReference>
<keyword evidence="2" id="KW-0378">Hydrolase</keyword>
<dbReference type="SUPFAM" id="SSF53474">
    <property type="entry name" value="alpha/beta-Hydrolases"/>
    <property type="match status" value="1"/>
</dbReference>
<gene>
    <name evidence="2" type="ORF">PN451_03345</name>
</gene>
<evidence type="ECO:0000313" key="3">
    <source>
        <dbReference type="Proteomes" id="UP001211249"/>
    </source>
</evidence>
<sequence length="318" mass="36274">MSLSKSKTASSTQYYLWQNYRCAYEIHQPLNSPATGIPLLLIHPIGVGLSRQFWQRFCREWYDKNHQNPIYNPDLLGCGESDMPPLAHKPINWAKQLQHFLQTVVKKPVIIVVQGALLPVAIELVKLEKELIAGLVFSDPTSWPVITKNAPKWQQNLLWSIFTSPIGNAFFRYARTRKFLYSFSVEKLFAASENVDDEWLNMLEADAKNINGRYAVFAFLARFWQRDYSADIAAIPYPTLLVMGQNSLGISKESKQESPDQRLAHYLNCVSQSQGIKITGKNVMPYESTQAFVEAVSPFIIKLTESNFENHEPQINAD</sequence>
<feature type="domain" description="AB hydrolase-1" evidence="1">
    <location>
        <begin position="39"/>
        <end position="247"/>
    </location>
</feature>